<evidence type="ECO:0000256" key="7">
    <source>
        <dbReference type="ARBA" id="ARBA00049091"/>
    </source>
</evidence>
<evidence type="ECO:0000256" key="3">
    <source>
        <dbReference type="ARBA" id="ARBA00022559"/>
    </source>
</evidence>
<dbReference type="EC" id="1.11.1.24" evidence="9"/>
<proteinExistence type="inferred from homology"/>
<evidence type="ECO:0000256" key="8">
    <source>
        <dbReference type="PIRSR" id="PIRSR637944-1"/>
    </source>
</evidence>
<dbReference type="PANTHER" id="PTHR10430:SF16">
    <property type="entry name" value="PEROXIREDOXIN-5, MITOCHONDRIAL"/>
    <property type="match status" value="1"/>
</dbReference>
<feature type="active site" description="Cysteine sulfenic acid (-SOH) intermediate" evidence="8">
    <location>
        <position position="47"/>
    </location>
</feature>
<gene>
    <name evidence="11" type="ORF">NEMVEDRAFT_v1g211830</name>
</gene>
<keyword evidence="6 9" id="KW-0676">Redox-active center</keyword>
<dbReference type="GO" id="GO:0005739">
    <property type="term" value="C:mitochondrion"/>
    <property type="evidence" value="ECO:0000318"/>
    <property type="project" value="GO_Central"/>
</dbReference>
<dbReference type="STRING" id="45351.A7SG98"/>
<name>A7SG98_NEMVE</name>
<dbReference type="InParanoid" id="A7SG98"/>
<dbReference type="GO" id="GO:0034599">
    <property type="term" value="P:cellular response to oxidative stress"/>
    <property type="evidence" value="ECO:0000318"/>
    <property type="project" value="GO_Central"/>
</dbReference>
<evidence type="ECO:0000256" key="1">
    <source>
        <dbReference type="ARBA" id="ARBA00003330"/>
    </source>
</evidence>
<dbReference type="KEGG" id="nve:5508780"/>
<dbReference type="PANTHER" id="PTHR10430">
    <property type="entry name" value="PEROXIREDOXIN"/>
    <property type="match status" value="1"/>
</dbReference>
<evidence type="ECO:0000256" key="9">
    <source>
        <dbReference type="RuleBase" id="RU366011"/>
    </source>
</evidence>
<protein>
    <recommendedName>
        <fullName evidence="9">Peroxiredoxin-5</fullName>
        <ecNumber evidence="9">1.11.1.24</ecNumber>
    </recommendedName>
</protein>
<feature type="domain" description="Thioredoxin" evidence="10">
    <location>
        <begin position="3"/>
        <end position="159"/>
    </location>
</feature>
<dbReference type="GO" id="GO:0005777">
    <property type="term" value="C:peroxisome"/>
    <property type="evidence" value="ECO:0000318"/>
    <property type="project" value="GO_Central"/>
</dbReference>
<dbReference type="GO" id="GO:0008379">
    <property type="term" value="F:thioredoxin peroxidase activity"/>
    <property type="evidence" value="ECO:0000318"/>
    <property type="project" value="GO_Central"/>
</dbReference>
<comment type="function">
    <text evidence="1">Thiol-specific peroxidase that catalyzes the reduction of hydrogen peroxide and organic hydroperoxides to water and alcohols, respectively. Plays a role in cell protection against oxidative stress by detoxifying peroxides and as sensor of hydrogen peroxide-mediated signaling events.</text>
</comment>
<dbReference type="SUPFAM" id="SSF52833">
    <property type="entry name" value="Thioredoxin-like"/>
    <property type="match status" value="1"/>
</dbReference>
<dbReference type="Proteomes" id="UP000001593">
    <property type="component" value="Unassembled WGS sequence"/>
</dbReference>
<dbReference type="OMA" id="FIRTKDQ"/>
<evidence type="ECO:0000313" key="11">
    <source>
        <dbReference type="EMBL" id="EDO37274.1"/>
    </source>
</evidence>
<dbReference type="PROSITE" id="PS51352">
    <property type="entry name" value="THIOREDOXIN_2"/>
    <property type="match status" value="1"/>
</dbReference>
<dbReference type="CDD" id="cd03013">
    <property type="entry name" value="PRX5_like"/>
    <property type="match status" value="1"/>
</dbReference>
<evidence type="ECO:0000256" key="4">
    <source>
        <dbReference type="ARBA" id="ARBA00022862"/>
    </source>
</evidence>
<dbReference type="GO" id="GO:0042744">
    <property type="term" value="P:hydrogen peroxide catabolic process"/>
    <property type="evidence" value="ECO:0000318"/>
    <property type="project" value="GO_Central"/>
</dbReference>
<keyword evidence="5 9" id="KW-0560">Oxidoreductase</keyword>
<dbReference type="AlphaFoldDB" id="A7SG98"/>
<evidence type="ECO:0000259" key="10">
    <source>
        <dbReference type="PROSITE" id="PS51352"/>
    </source>
</evidence>
<dbReference type="PhylomeDB" id="A7SG98"/>
<dbReference type="EMBL" id="DS469650">
    <property type="protein sequence ID" value="EDO37274.1"/>
    <property type="molecule type" value="Genomic_DNA"/>
</dbReference>
<dbReference type="InterPro" id="IPR036249">
    <property type="entry name" value="Thioredoxin-like_sf"/>
</dbReference>
<dbReference type="HOGENOM" id="CLU_072440_3_1_1"/>
<dbReference type="InterPro" id="IPR013740">
    <property type="entry name" value="Redoxin"/>
</dbReference>
<dbReference type="eggNOG" id="KOG0541">
    <property type="taxonomic scope" value="Eukaryota"/>
</dbReference>
<dbReference type="OrthoDB" id="1882547at2759"/>
<evidence type="ECO:0000313" key="12">
    <source>
        <dbReference type="Proteomes" id="UP000001593"/>
    </source>
</evidence>
<evidence type="ECO:0000256" key="6">
    <source>
        <dbReference type="ARBA" id="ARBA00023284"/>
    </source>
</evidence>
<reference evidence="11 12" key="1">
    <citation type="journal article" date="2007" name="Science">
        <title>Sea anemone genome reveals ancestral eumetazoan gene repertoire and genomic organization.</title>
        <authorList>
            <person name="Putnam N.H."/>
            <person name="Srivastava M."/>
            <person name="Hellsten U."/>
            <person name="Dirks B."/>
            <person name="Chapman J."/>
            <person name="Salamov A."/>
            <person name="Terry A."/>
            <person name="Shapiro H."/>
            <person name="Lindquist E."/>
            <person name="Kapitonov V.V."/>
            <person name="Jurka J."/>
            <person name="Genikhovich G."/>
            <person name="Grigoriev I.V."/>
            <person name="Lucas S.M."/>
            <person name="Steele R.E."/>
            <person name="Finnerty J.R."/>
            <person name="Technau U."/>
            <person name="Martindale M.Q."/>
            <person name="Rokhsar D.S."/>
        </authorList>
    </citation>
    <scope>NUCLEOTIDE SEQUENCE [LARGE SCALE GENOMIC DNA]</scope>
    <source>
        <strain evidence="12">CH2 X CH6</strain>
    </source>
</reference>
<sequence length="159" mass="16852">MPIKVGEALPSIKVMEGTPKDTVDVASLFKGKKGILFAVPGAFTPGCSKTHLPGYVADFDKIKSKGVDVVACIAVNDPFVMSAWGEANGCQGKIQMLADVHGEFTKAVDLELDATPFLGNIRSKRYAMLVEDGVVKQLHVEPDGTGLTCSLSNSILSQL</sequence>
<dbReference type="InterPro" id="IPR013766">
    <property type="entry name" value="Thioredoxin_domain"/>
</dbReference>
<accession>A7SG98</accession>
<organism evidence="11 12">
    <name type="scientific">Nematostella vectensis</name>
    <name type="common">Starlet sea anemone</name>
    <dbReference type="NCBI Taxonomy" id="45351"/>
    <lineage>
        <taxon>Eukaryota</taxon>
        <taxon>Metazoa</taxon>
        <taxon>Cnidaria</taxon>
        <taxon>Anthozoa</taxon>
        <taxon>Hexacorallia</taxon>
        <taxon>Actiniaria</taxon>
        <taxon>Edwardsiidae</taxon>
        <taxon>Nematostella</taxon>
    </lineage>
</organism>
<comment type="catalytic activity">
    <reaction evidence="7 9">
        <text>a hydroperoxide + [thioredoxin]-dithiol = an alcohol + [thioredoxin]-disulfide + H2O</text>
        <dbReference type="Rhea" id="RHEA:62620"/>
        <dbReference type="Rhea" id="RHEA-COMP:10698"/>
        <dbReference type="Rhea" id="RHEA-COMP:10700"/>
        <dbReference type="ChEBI" id="CHEBI:15377"/>
        <dbReference type="ChEBI" id="CHEBI:29950"/>
        <dbReference type="ChEBI" id="CHEBI:30879"/>
        <dbReference type="ChEBI" id="CHEBI:35924"/>
        <dbReference type="ChEBI" id="CHEBI:50058"/>
        <dbReference type="EC" id="1.11.1.24"/>
    </reaction>
</comment>
<comment type="similarity">
    <text evidence="2 9">Belongs to the peroxiredoxin family. Prx5 subfamily.</text>
</comment>
<dbReference type="InterPro" id="IPR037944">
    <property type="entry name" value="PRX5-like"/>
</dbReference>
<keyword evidence="12" id="KW-1185">Reference proteome</keyword>
<keyword evidence="4 9" id="KW-0049">Antioxidant</keyword>
<evidence type="ECO:0000256" key="2">
    <source>
        <dbReference type="ARBA" id="ARBA00010505"/>
    </source>
</evidence>
<dbReference type="GO" id="GO:0005737">
    <property type="term" value="C:cytoplasm"/>
    <property type="evidence" value="ECO:0000318"/>
    <property type="project" value="GO_Central"/>
</dbReference>
<keyword evidence="3 9" id="KW-0575">Peroxidase</keyword>
<dbReference type="FunFam" id="3.40.30.10:FF:000020">
    <property type="entry name" value="Peroxiredoxin"/>
    <property type="match status" value="1"/>
</dbReference>
<dbReference type="GO" id="GO:0045454">
    <property type="term" value="P:cell redox homeostasis"/>
    <property type="evidence" value="ECO:0000318"/>
    <property type="project" value="GO_Central"/>
</dbReference>
<dbReference type="Pfam" id="PF08534">
    <property type="entry name" value="Redoxin"/>
    <property type="match status" value="1"/>
</dbReference>
<evidence type="ECO:0000256" key="5">
    <source>
        <dbReference type="ARBA" id="ARBA00023002"/>
    </source>
</evidence>
<dbReference type="Gene3D" id="3.40.30.10">
    <property type="entry name" value="Glutaredoxin"/>
    <property type="match status" value="1"/>
</dbReference>